<dbReference type="Proteomes" id="UP000638014">
    <property type="component" value="Unassembled WGS sequence"/>
</dbReference>
<dbReference type="EMBL" id="JACXAF010000006">
    <property type="protein sequence ID" value="MBD1389037.1"/>
    <property type="molecule type" value="Genomic_DNA"/>
</dbReference>
<dbReference type="PANTHER" id="PTHR31151">
    <property type="entry name" value="PROLINE-TRNA LIGASE (DUF1680)"/>
    <property type="match status" value="1"/>
</dbReference>
<organism evidence="7 8">
    <name type="scientific">Neiella litorisoli</name>
    <dbReference type="NCBI Taxonomy" id="2771431"/>
    <lineage>
        <taxon>Bacteria</taxon>
        <taxon>Pseudomonadati</taxon>
        <taxon>Pseudomonadota</taxon>
        <taxon>Gammaproteobacteria</taxon>
        <taxon>Alteromonadales</taxon>
        <taxon>Echinimonadaceae</taxon>
        <taxon>Neiella</taxon>
    </lineage>
</organism>
<dbReference type="InterPro" id="IPR032275">
    <property type="entry name" value="DUF4986"/>
</dbReference>
<dbReference type="Pfam" id="PF16375">
    <property type="entry name" value="DUF4986"/>
    <property type="match status" value="1"/>
</dbReference>
<dbReference type="GO" id="GO:0016787">
    <property type="term" value="F:hydrolase activity"/>
    <property type="evidence" value="ECO:0007669"/>
    <property type="project" value="UniProtKB-KW"/>
</dbReference>
<feature type="domain" description="Glycoside hydrolase GH146 substrate-binding" evidence="5">
    <location>
        <begin position="658"/>
        <end position="792"/>
    </location>
</feature>
<feature type="region of interest" description="Disordered" evidence="1">
    <location>
        <begin position="669"/>
        <end position="691"/>
    </location>
</feature>
<dbReference type="InterPro" id="IPR012878">
    <property type="entry name" value="Beta-AFase-like_GH127_cat"/>
</dbReference>
<evidence type="ECO:0000256" key="1">
    <source>
        <dbReference type="SAM" id="MobiDB-lite"/>
    </source>
</evidence>
<dbReference type="InterPro" id="IPR046544">
    <property type="entry name" value="GH146_SB_dom"/>
</dbReference>
<comment type="caution">
    <text evidence="7">The sequence shown here is derived from an EMBL/GenBank/DDBJ whole genome shotgun (WGS) entry which is preliminary data.</text>
</comment>
<name>A0A8J6QIA3_9GAMM</name>
<dbReference type="Pfam" id="PF20736">
    <property type="entry name" value="Glyco_hydro127M"/>
    <property type="match status" value="1"/>
</dbReference>
<proteinExistence type="predicted"/>
<reference evidence="7" key="1">
    <citation type="submission" date="2020-09" db="EMBL/GenBank/DDBJ databases">
        <title>A novel bacterium of genus Neiella, isolated from South China Sea.</title>
        <authorList>
            <person name="Huang H."/>
            <person name="Mo K."/>
            <person name="Hu Y."/>
        </authorList>
    </citation>
    <scope>NUCLEOTIDE SEQUENCE</scope>
    <source>
        <strain evidence="7">HB171785</strain>
    </source>
</reference>
<protein>
    <submittedName>
        <fullName evidence="7">Glycoside hydrolase family 127 protein</fullName>
    </submittedName>
</protein>
<feature type="domain" description="Non-reducing end beta-L-arabinofuranosidase-like GH127 catalytic" evidence="3">
    <location>
        <begin position="33"/>
        <end position="413"/>
    </location>
</feature>
<dbReference type="Pfam" id="PF07944">
    <property type="entry name" value="Beta-AFase-like_GH127_cat"/>
    <property type="match status" value="1"/>
</dbReference>
<gene>
    <name evidence="7" type="ORF">IC617_06310</name>
</gene>
<dbReference type="GO" id="GO:0005975">
    <property type="term" value="P:carbohydrate metabolic process"/>
    <property type="evidence" value="ECO:0007669"/>
    <property type="project" value="InterPro"/>
</dbReference>
<evidence type="ECO:0000313" key="8">
    <source>
        <dbReference type="Proteomes" id="UP000638014"/>
    </source>
</evidence>
<evidence type="ECO:0000259" key="4">
    <source>
        <dbReference type="Pfam" id="PF16375"/>
    </source>
</evidence>
<keyword evidence="2" id="KW-0732">Signal</keyword>
<evidence type="ECO:0000259" key="6">
    <source>
        <dbReference type="Pfam" id="PF20736"/>
    </source>
</evidence>
<feature type="domain" description="Non-reducing end beta-L-arabinofuranosidase-like GH127 middle" evidence="6">
    <location>
        <begin position="422"/>
        <end position="518"/>
    </location>
</feature>
<dbReference type="AlphaFoldDB" id="A0A8J6QIA3"/>
<accession>A0A8J6QIA3</accession>
<evidence type="ECO:0000313" key="7">
    <source>
        <dbReference type="EMBL" id="MBD1389037.1"/>
    </source>
</evidence>
<keyword evidence="7" id="KW-0378">Hydrolase</keyword>
<dbReference type="InterPro" id="IPR008928">
    <property type="entry name" value="6-hairpin_glycosidase_sf"/>
</dbReference>
<evidence type="ECO:0000259" key="5">
    <source>
        <dbReference type="Pfam" id="PF20620"/>
    </source>
</evidence>
<sequence>MKLKPLFSLIAISAAAFTPLHAISSETFPAGQIQLLDSPFSHAQTVNLTYLRALNPDRLLAPYLREAGLKAKAQPYGNWESTGLDGHIGGHYLSALSLAYQSTGEEWLLHRLSYMVDELQRAQQANGNGYLGGIPQGQQAWQRVQQGDIEVDLFSLNQRWVPWYNIHKMYAGLRDAYDIGKLPKAKQMLIDLSDWAYRLTEQLSDEQLEQMLVAEHGGMNETFADVYELTGDAKYLRLAEKFTHKLILDPLVAEQDKLTGLHANTQIPKVVGALRVAQLNGDQSWHDAADYFWHNVTGHRTVAIGGNSVREHFHDADSFAEMRQSVEGPETCNTYNMLKLSKMLFLEQQEGKYLDYYERATYNHILSSQHPETGGLVYFTPIKSGHYRKYSQVDTSMWCCVGSGIENHSKYGELIYTHDNEQLYVNLLIPSRLDWPEQQLKLRLQSRFPDQNQATLVVEQAPDNSPVQLNLRLPSWLQAGSAKLQLNGKPLSKGQVDNGYIQLPSGLQSGDTITLDFAVTPSLEPLPDGSQHYAVLYGPVVMAQQLTPFANEKLNFFAGDARMGHIADGPSCPPSAEGVITGNAEAFAHSLKRLPQTELALTASEPELIHATASNGTFIPFFRLHESRYQIYMEQVQPAELEARMAQAEAQAKQLAVLKSKTLDQIAPGEQQPEAEHGFAGESTNTGINDGQRWRDSTNWFGYRLSDPELKAKFLRIRYFAGDVNRTFKIMLNGQLLAHVSLPEKHSDSRFYEVDYPIPEAILNQAKDGLHALKFVAEPNSVAGGIYGIRLLHSQ</sequence>
<dbReference type="RefSeq" id="WP_191144136.1">
    <property type="nucleotide sequence ID" value="NZ_JACXAF010000006.1"/>
</dbReference>
<feature type="domain" description="DUF4986" evidence="4">
    <location>
        <begin position="555"/>
        <end position="632"/>
    </location>
</feature>
<feature type="chain" id="PRO_5035267571" evidence="2">
    <location>
        <begin position="23"/>
        <end position="795"/>
    </location>
</feature>
<feature type="signal peptide" evidence="2">
    <location>
        <begin position="1"/>
        <end position="22"/>
    </location>
</feature>
<keyword evidence="8" id="KW-1185">Reference proteome</keyword>
<dbReference type="SUPFAM" id="SSF48208">
    <property type="entry name" value="Six-hairpin glycosidases"/>
    <property type="match status" value="1"/>
</dbReference>
<dbReference type="PANTHER" id="PTHR31151:SF0">
    <property type="entry name" value="PROLINE-TRNA LIGASE (DUF1680)"/>
    <property type="match status" value="1"/>
</dbReference>
<dbReference type="Pfam" id="PF20620">
    <property type="entry name" value="DUF6805"/>
    <property type="match status" value="1"/>
</dbReference>
<evidence type="ECO:0000259" key="3">
    <source>
        <dbReference type="Pfam" id="PF07944"/>
    </source>
</evidence>
<evidence type="ECO:0000256" key="2">
    <source>
        <dbReference type="SAM" id="SignalP"/>
    </source>
</evidence>
<dbReference type="InterPro" id="IPR049046">
    <property type="entry name" value="Beta-AFase-like_GH127_middle"/>
</dbReference>